<dbReference type="EMBL" id="CP011389">
    <property type="protein sequence ID" value="AKH17447.1"/>
    <property type="molecule type" value="Genomic_DNA"/>
</dbReference>
<dbReference type="InterPro" id="IPR036361">
    <property type="entry name" value="SAP_dom_sf"/>
</dbReference>
<feature type="region of interest" description="Disordered" evidence="1">
    <location>
        <begin position="1"/>
        <end position="31"/>
    </location>
</feature>
<reference evidence="2 3" key="1">
    <citation type="submission" date="2015-01" db="EMBL/GenBank/DDBJ databases">
        <title>Deinococcus soli/N5/whole genome sequencing.</title>
        <authorList>
            <person name="Kim M.K."/>
            <person name="Srinivasan S."/>
            <person name="Lee J.-J."/>
        </authorList>
    </citation>
    <scope>NUCLEOTIDE SEQUENCE [LARGE SCALE GENOMIC DNA]</scope>
    <source>
        <strain evidence="2 3">N5</strain>
    </source>
</reference>
<dbReference type="KEGG" id="dch:SY84_10815"/>
<organism evidence="2 3">
    <name type="scientific">Deinococcus soli</name>
    <name type="common">ex Cha et al. 2016</name>
    <dbReference type="NCBI Taxonomy" id="1309411"/>
    <lineage>
        <taxon>Bacteria</taxon>
        <taxon>Thermotogati</taxon>
        <taxon>Deinococcota</taxon>
        <taxon>Deinococci</taxon>
        <taxon>Deinococcales</taxon>
        <taxon>Deinococcaceae</taxon>
        <taxon>Deinococcus</taxon>
    </lineage>
</organism>
<dbReference type="SUPFAM" id="SSF48403">
    <property type="entry name" value="Ankyrin repeat"/>
    <property type="match status" value="1"/>
</dbReference>
<dbReference type="InterPro" id="IPR036770">
    <property type="entry name" value="Ankyrin_rpt-contain_sf"/>
</dbReference>
<proteinExistence type="predicted"/>
<evidence type="ECO:0000256" key="1">
    <source>
        <dbReference type="SAM" id="MobiDB-lite"/>
    </source>
</evidence>
<evidence type="ECO:0000313" key="3">
    <source>
        <dbReference type="Proteomes" id="UP000034024"/>
    </source>
</evidence>
<dbReference type="Pfam" id="PF09905">
    <property type="entry name" value="VF530"/>
    <property type="match status" value="1"/>
</dbReference>
<dbReference type="GO" id="GO:0003677">
    <property type="term" value="F:DNA binding"/>
    <property type="evidence" value="ECO:0007669"/>
    <property type="project" value="InterPro"/>
</dbReference>
<feature type="compositionally biased region" description="Low complexity" evidence="1">
    <location>
        <begin position="10"/>
        <end position="19"/>
    </location>
</feature>
<dbReference type="Gene3D" id="1.25.40.20">
    <property type="entry name" value="Ankyrin repeat-containing domain"/>
    <property type="match status" value="1"/>
</dbReference>
<dbReference type="Gene3D" id="1.10.720.30">
    <property type="entry name" value="SAP domain"/>
    <property type="match status" value="1"/>
</dbReference>
<dbReference type="Proteomes" id="UP000034024">
    <property type="component" value="Chromosome"/>
</dbReference>
<evidence type="ECO:0000313" key="2">
    <source>
        <dbReference type="EMBL" id="AKH17447.1"/>
    </source>
</evidence>
<dbReference type="InterPro" id="IPR018668">
    <property type="entry name" value="DNA-binding_VF530-like"/>
</dbReference>
<gene>
    <name evidence="2" type="ORF">SY84_10815</name>
</gene>
<dbReference type="OrthoDB" id="9806870at2"/>
<dbReference type="PATRIC" id="fig|1309411.5.peg.2197"/>
<dbReference type="AlphaFoldDB" id="A0A0F7JNX0"/>
<keyword evidence="3" id="KW-1185">Reference proteome</keyword>
<sequence length="257" mass="28220">MVDREDKTASAEAPAAPSTINRSPSAAPRDPLHGVTLERVVTHLQAEYGWDELARRIPVKCFQSNPSVTSSLKLLRKEGWAREQVEGEYVRLVQRENANPLIEALKAGTLTDEVQAPSQTKTHEALGWALRHGVAEAELLALLGRVQDVNFWPGTSTLPLLNLAIDRDAPPTFVRALLQAGALPDDPRYWLPLLHSVDVEGQAYRDGRRAPRTDVLDLLVARGAKPGQADRRGVTAREIATAYGLRVVLNRLEQLGA</sequence>
<protein>
    <submittedName>
        <fullName evidence="2">Uncharacterized protein</fullName>
    </submittedName>
</protein>
<accession>A0A0F7JNX0</accession>
<name>A0A0F7JNX0_9DEIO</name>